<dbReference type="EMBL" id="CAJNOK010000358">
    <property type="protein sequence ID" value="CAF0747505.1"/>
    <property type="molecule type" value="Genomic_DNA"/>
</dbReference>
<name>A0A815WQE9_9BILA</name>
<sequence>MHLAHICLLLINLQRISSYNCNLPTSVPVKSVDSRLKLPNGFKAEIVGNVGAAREIVALPNGDLIVGTSNTQIFIIANADGLSDPRAPQVFATLPDRPAHGVAFGSGYIFVATQLGVFRIPYKECALNGTIEKIASIRPNGGGGHTSTSLEVDGQTLYVSVGSSCNACKETDPTRATIQTMGLDGSNMTTYARRWRNAIAITRDPSTGIVWAGGAGQDNLPSGHPYEYLDPVSTRPAGSDYGWPECEENQIAYVNGANCSNIVVPLIEFPAYATIMSAVSYPMIQTGEFHFPLTWHGGLFVSIHGSWHSGSNGPLIAPYVAFVPFTNGMPRKPVDWNDPTQQWSYFFTGFQDAAGRRIGRTTGLTIGPKGSLFVADDQTGNIYRIRPT</sequence>
<dbReference type="InterPro" id="IPR011042">
    <property type="entry name" value="6-blade_b-propeller_TolB-like"/>
</dbReference>
<organism evidence="3 6">
    <name type="scientific">Didymodactylos carnosus</name>
    <dbReference type="NCBI Taxonomy" id="1234261"/>
    <lineage>
        <taxon>Eukaryota</taxon>
        <taxon>Metazoa</taxon>
        <taxon>Spiralia</taxon>
        <taxon>Gnathifera</taxon>
        <taxon>Rotifera</taxon>
        <taxon>Eurotatoria</taxon>
        <taxon>Bdelloidea</taxon>
        <taxon>Philodinida</taxon>
        <taxon>Philodinidae</taxon>
        <taxon>Didymodactylos</taxon>
    </lineage>
</organism>
<dbReference type="EMBL" id="CAJOBA010000358">
    <property type="protein sequence ID" value="CAF3525785.1"/>
    <property type="molecule type" value="Genomic_DNA"/>
</dbReference>
<evidence type="ECO:0000313" key="5">
    <source>
        <dbReference type="EMBL" id="CAF4404307.1"/>
    </source>
</evidence>
<feature type="chain" id="PRO_5036412437" description="Glucose/Sorbosone dehydrogenase domain-containing protein" evidence="1">
    <location>
        <begin position="19"/>
        <end position="388"/>
    </location>
</feature>
<evidence type="ECO:0000313" key="3">
    <source>
        <dbReference type="EMBL" id="CAF1543782.1"/>
    </source>
</evidence>
<proteinExistence type="predicted"/>
<feature type="signal peptide" evidence="1">
    <location>
        <begin position="1"/>
        <end position="18"/>
    </location>
</feature>
<evidence type="ECO:0000313" key="6">
    <source>
        <dbReference type="Proteomes" id="UP000663829"/>
    </source>
</evidence>
<evidence type="ECO:0000313" key="2">
    <source>
        <dbReference type="EMBL" id="CAF0747505.1"/>
    </source>
</evidence>
<dbReference type="SUPFAM" id="SSF50952">
    <property type="entry name" value="Soluble quinoprotein glucose dehydrogenase"/>
    <property type="match status" value="1"/>
</dbReference>
<dbReference type="Proteomes" id="UP000681722">
    <property type="component" value="Unassembled WGS sequence"/>
</dbReference>
<evidence type="ECO:0000256" key="1">
    <source>
        <dbReference type="SAM" id="SignalP"/>
    </source>
</evidence>
<keyword evidence="1" id="KW-0732">Signal</keyword>
<gene>
    <name evidence="3" type="ORF">GPM918_LOCUS38784</name>
    <name evidence="2" type="ORF">OVA965_LOCUS1814</name>
    <name evidence="5" type="ORF">SRO942_LOCUS39632</name>
    <name evidence="4" type="ORF">TMI583_LOCUS1814</name>
</gene>
<comment type="caution">
    <text evidence="3">The sequence shown here is derived from an EMBL/GenBank/DDBJ whole genome shotgun (WGS) entry which is preliminary data.</text>
</comment>
<dbReference type="Proteomes" id="UP000663829">
    <property type="component" value="Unassembled WGS sequence"/>
</dbReference>
<dbReference type="Proteomes" id="UP000682733">
    <property type="component" value="Unassembled WGS sequence"/>
</dbReference>
<dbReference type="AlphaFoldDB" id="A0A815WQE9"/>
<evidence type="ECO:0008006" key="7">
    <source>
        <dbReference type="Google" id="ProtNLM"/>
    </source>
</evidence>
<accession>A0A815WQE9</accession>
<dbReference type="OrthoDB" id="507128at2759"/>
<dbReference type="Proteomes" id="UP000677228">
    <property type="component" value="Unassembled WGS sequence"/>
</dbReference>
<dbReference type="InterPro" id="IPR011041">
    <property type="entry name" value="Quinoprot_gluc/sorb_DH_b-prop"/>
</dbReference>
<keyword evidence="6" id="KW-1185">Reference proteome</keyword>
<dbReference type="Gene3D" id="2.120.10.30">
    <property type="entry name" value="TolB, C-terminal domain"/>
    <property type="match status" value="1"/>
</dbReference>
<reference evidence="3" key="1">
    <citation type="submission" date="2021-02" db="EMBL/GenBank/DDBJ databases">
        <authorList>
            <person name="Nowell W R."/>
        </authorList>
    </citation>
    <scope>NUCLEOTIDE SEQUENCE</scope>
</reference>
<evidence type="ECO:0000313" key="4">
    <source>
        <dbReference type="EMBL" id="CAF3525785.1"/>
    </source>
</evidence>
<dbReference type="EMBL" id="CAJOBC010091839">
    <property type="protein sequence ID" value="CAF4404307.1"/>
    <property type="molecule type" value="Genomic_DNA"/>
</dbReference>
<protein>
    <recommendedName>
        <fullName evidence="7">Glucose/Sorbosone dehydrogenase domain-containing protein</fullName>
    </recommendedName>
</protein>
<dbReference type="EMBL" id="CAJNOQ010026187">
    <property type="protein sequence ID" value="CAF1543782.1"/>
    <property type="molecule type" value="Genomic_DNA"/>
</dbReference>